<comment type="caution">
    <text evidence="3">The sequence shown here is derived from an EMBL/GenBank/DDBJ whole genome shotgun (WGS) entry which is preliminary data.</text>
</comment>
<evidence type="ECO:0000313" key="3">
    <source>
        <dbReference type="EMBL" id="KAJ8476620.1"/>
    </source>
</evidence>
<gene>
    <name evidence="3" type="ORF">OPV22_020347</name>
</gene>
<sequence>MGFAAFLSTIYLSIYLSSVLCFKVEPEGIHPWEPSRTSPIARTQKEPVPPPPPQPDPPALPGECTSKKRKKADNDMYCLRILPKWVTDLVMAEGGTDIHFIADKTIEKSDLGRQQSRISLPKNFVKANLVPMLSELERESASLDGDDRERSRVTEAAEVEKRKMKVSGREHGGLPVVVFTRCRFRCYLKLTS</sequence>
<evidence type="ECO:0000256" key="2">
    <source>
        <dbReference type="SAM" id="SignalP"/>
    </source>
</evidence>
<name>A0AAV8QMV0_ENSVE</name>
<dbReference type="AlphaFoldDB" id="A0AAV8QMV0"/>
<evidence type="ECO:0000313" key="4">
    <source>
        <dbReference type="Proteomes" id="UP001222027"/>
    </source>
</evidence>
<organism evidence="3 4">
    <name type="scientific">Ensete ventricosum</name>
    <name type="common">Abyssinian banana</name>
    <name type="synonym">Musa ensete</name>
    <dbReference type="NCBI Taxonomy" id="4639"/>
    <lineage>
        <taxon>Eukaryota</taxon>
        <taxon>Viridiplantae</taxon>
        <taxon>Streptophyta</taxon>
        <taxon>Embryophyta</taxon>
        <taxon>Tracheophyta</taxon>
        <taxon>Spermatophyta</taxon>
        <taxon>Magnoliopsida</taxon>
        <taxon>Liliopsida</taxon>
        <taxon>Zingiberales</taxon>
        <taxon>Musaceae</taxon>
        <taxon>Ensete</taxon>
    </lineage>
</organism>
<dbReference type="PANTHER" id="PTHR34397">
    <property type="entry name" value="OS05G0237600 PROTEIN"/>
    <property type="match status" value="1"/>
</dbReference>
<dbReference type="PANTHER" id="PTHR34397:SF17">
    <property type="entry name" value="OS08G0290200 PROTEIN"/>
    <property type="match status" value="1"/>
</dbReference>
<keyword evidence="4" id="KW-1185">Reference proteome</keyword>
<feature type="signal peptide" evidence="2">
    <location>
        <begin position="1"/>
        <end position="21"/>
    </location>
</feature>
<feature type="compositionally biased region" description="Pro residues" evidence="1">
    <location>
        <begin position="47"/>
        <end position="60"/>
    </location>
</feature>
<accession>A0AAV8QMV0</accession>
<dbReference type="Proteomes" id="UP001222027">
    <property type="component" value="Unassembled WGS sequence"/>
</dbReference>
<proteinExistence type="predicted"/>
<feature type="chain" id="PRO_5043485282" evidence="2">
    <location>
        <begin position="22"/>
        <end position="192"/>
    </location>
</feature>
<evidence type="ECO:0000256" key="1">
    <source>
        <dbReference type="SAM" id="MobiDB-lite"/>
    </source>
</evidence>
<dbReference type="EMBL" id="JAQQAF010000006">
    <property type="protein sequence ID" value="KAJ8476620.1"/>
    <property type="molecule type" value="Genomic_DNA"/>
</dbReference>
<feature type="region of interest" description="Disordered" evidence="1">
    <location>
        <begin position="32"/>
        <end position="68"/>
    </location>
</feature>
<reference evidence="3 4" key="1">
    <citation type="submission" date="2022-12" db="EMBL/GenBank/DDBJ databases">
        <title>Chromosome-scale assembly of the Ensete ventricosum genome.</title>
        <authorList>
            <person name="Dussert Y."/>
            <person name="Stocks J."/>
            <person name="Wendawek A."/>
            <person name="Woldeyes F."/>
            <person name="Nichols R.A."/>
            <person name="Borrell J.S."/>
        </authorList>
    </citation>
    <scope>NUCLEOTIDE SEQUENCE [LARGE SCALE GENOMIC DNA]</scope>
    <source>
        <strain evidence="4">cv. Maze</strain>
        <tissue evidence="3">Seeds</tissue>
    </source>
</reference>
<keyword evidence="2" id="KW-0732">Signal</keyword>
<protein>
    <submittedName>
        <fullName evidence="3">Uncharacterized protein</fullName>
    </submittedName>
</protein>